<dbReference type="OrthoDB" id="6887035at2"/>
<dbReference type="Proteomes" id="UP000317267">
    <property type="component" value="Unassembled WGS sequence"/>
</dbReference>
<proteinExistence type="predicted"/>
<name>A0A1H1HLQ0_9PSED</name>
<comment type="caution">
    <text evidence="2">The sequence shown here is derived from an EMBL/GenBank/DDBJ whole genome shotgun (WGS) entry which is preliminary data.</text>
</comment>
<dbReference type="EMBL" id="VFES01000032">
    <property type="protein sequence ID" value="TWR55263.1"/>
    <property type="molecule type" value="Genomic_DNA"/>
</dbReference>
<dbReference type="AlphaFoldDB" id="A0A1H1HLQ0"/>
<reference evidence="2 4" key="2">
    <citation type="submission" date="2019-06" db="EMBL/GenBank/DDBJ databases">
        <title>Pseudomonas bimorpha sp. nov. isolated from bovine raw milk and skim milk concentrate.</title>
        <authorList>
            <person name="Hofmann K."/>
            <person name="Huptas C."/>
            <person name="Doll E."/>
            <person name="Scherer S."/>
            <person name="Wenning M."/>
        </authorList>
    </citation>
    <scope>NUCLEOTIDE SEQUENCE [LARGE SCALE GENOMIC DNA]</scope>
    <source>
        <strain evidence="2 4">DSM 17515</strain>
    </source>
</reference>
<sequence length="216" mass="25381">MATVYINELGVRPWESVHLTNDGRFTTTTLLSHDFNNVWKSWCEVMEQLSDKWSIKREWHSALTADFNSKTEEYLFKKMQQKTLRNGDLFKKNEKSNIYSTIKNLPGNPKEIKNQSFEGSHDVILIIQKTESDIAELWSKMTIFENSITPEKISTFLESQSDILLCRFYESDTHAAAQFIYHTNTESKNILETIKNRFDKTSIEDIHLYINNKQRI</sequence>
<dbReference type="Proteomes" id="UP000198740">
    <property type="component" value="Unassembled WGS sequence"/>
</dbReference>
<keyword evidence="3" id="KW-1185">Reference proteome</keyword>
<reference evidence="1 3" key="1">
    <citation type="submission" date="2016-10" db="EMBL/GenBank/DDBJ databases">
        <authorList>
            <person name="Varghese N."/>
            <person name="Submissions S."/>
        </authorList>
    </citation>
    <scope>NUCLEOTIDE SEQUENCE [LARGE SCALE GENOMIC DNA]</scope>
    <source>
        <strain evidence="1 3">BS2976</strain>
    </source>
</reference>
<evidence type="ECO:0000313" key="4">
    <source>
        <dbReference type="Proteomes" id="UP000317267"/>
    </source>
</evidence>
<dbReference type="RefSeq" id="WP_143513881.1">
    <property type="nucleotide sequence ID" value="NZ_FNKM01000002.1"/>
</dbReference>
<gene>
    <name evidence="2" type="ORF">FIV39_30430</name>
    <name evidence="1" type="ORF">SAMN04490186_4479</name>
</gene>
<accession>A0A1H1HLQ0</accession>
<organism evidence="2 4">
    <name type="scientific">Pseudomonas grimontii</name>
    <dbReference type="NCBI Taxonomy" id="129847"/>
    <lineage>
        <taxon>Bacteria</taxon>
        <taxon>Pseudomonadati</taxon>
        <taxon>Pseudomonadota</taxon>
        <taxon>Gammaproteobacteria</taxon>
        <taxon>Pseudomonadales</taxon>
        <taxon>Pseudomonadaceae</taxon>
        <taxon>Pseudomonas</taxon>
    </lineage>
</organism>
<evidence type="ECO:0000313" key="2">
    <source>
        <dbReference type="EMBL" id="TWR55263.1"/>
    </source>
</evidence>
<evidence type="ECO:0000313" key="1">
    <source>
        <dbReference type="EMBL" id="SDR25966.1"/>
    </source>
</evidence>
<dbReference type="EMBL" id="FNKM01000002">
    <property type="protein sequence ID" value="SDR25966.1"/>
    <property type="molecule type" value="Genomic_DNA"/>
</dbReference>
<protein>
    <submittedName>
        <fullName evidence="2">Uncharacterized protein</fullName>
    </submittedName>
</protein>
<evidence type="ECO:0000313" key="3">
    <source>
        <dbReference type="Proteomes" id="UP000198740"/>
    </source>
</evidence>